<comment type="subcellular location">
    <subcellularLocation>
        <location evidence="1">Nucleus</location>
        <location evidence="1">Nucleoplasm</location>
    </subcellularLocation>
</comment>
<feature type="compositionally biased region" description="Basic and acidic residues" evidence="5">
    <location>
        <begin position="251"/>
        <end position="280"/>
    </location>
</feature>
<evidence type="ECO:0000256" key="2">
    <source>
        <dbReference type="ARBA" id="ARBA00022884"/>
    </source>
</evidence>
<feature type="compositionally biased region" description="Polar residues" evidence="5">
    <location>
        <begin position="97"/>
        <end position="115"/>
    </location>
</feature>
<dbReference type="PANTHER" id="PTHR13798:SF11">
    <property type="entry name" value="RNA-BINDING PROTEIN 7-RELATED"/>
    <property type="match status" value="1"/>
</dbReference>
<evidence type="ECO:0000313" key="7">
    <source>
        <dbReference type="Proteomes" id="UP000095287"/>
    </source>
</evidence>
<dbReference type="Proteomes" id="UP000095287">
    <property type="component" value="Unplaced"/>
</dbReference>
<evidence type="ECO:0000256" key="3">
    <source>
        <dbReference type="ARBA" id="ARBA00023242"/>
    </source>
</evidence>
<dbReference type="GO" id="GO:0000381">
    <property type="term" value="P:regulation of alternative mRNA splicing, via spliceosome"/>
    <property type="evidence" value="ECO:0007669"/>
    <property type="project" value="TreeGrafter"/>
</dbReference>
<feature type="compositionally biased region" description="Basic and acidic residues" evidence="5">
    <location>
        <begin position="116"/>
        <end position="160"/>
    </location>
</feature>
<feature type="region of interest" description="Disordered" evidence="5">
    <location>
        <begin position="200"/>
        <end position="280"/>
    </location>
</feature>
<dbReference type="InterPro" id="IPR035979">
    <property type="entry name" value="RBD_domain_sf"/>
</dbReference>
<dbReference type="WBParaSite" id="L893_g32714.t1">
    <property type="protein sequence ID" value="L893_g32714.t1"/>
    <property type="gene ID" value="L893_g32714"/>
</dbReference>
<dbReference type="PANTHER" id="PTHR13798">
    <property type="entry name" value="RNA BINDING MOTIF RBM PROTEIN -RELATED"/>
    <property type="match status" value="1"/>
</dbReference>
<evidence type="ECO:0000256" key="1">
    <source>
        <dbReference type="ARBA" id="ARBA00004642"/>
    </source>
</evidence>
<dbReference type="AlphaFoldDB" id="A0A1I8A597"/>
<accession>A0A1I8A597</accession>
<feature type="region of interest" description="Disordered" evidence="5">
    <location>
        <begin position="93"/>
        <end position="172"/>
    </location>
</feature>
<keyword evidence="2 4" id="KW-0694">RNA-binding</keyword>
<dbReference type="SMART" id="SM00360">
    <property type="entry name" value="RRM"/>
    <property type="match status" value="1"/>
</dbReference>
<name>A0A1I8A597_9BILA</name>
<reference evidence="8" key="1">
    <citation type="submission" date="2016-11" db="UniProtKB">
        <authorList>
            <consortium name="WormBaseParasite"/>
        </authorList>
    </citation>
    <scope>IDENTIFICATION</scope>
</reference>
<dbReference type="GO" id="GO:0003727">
    <property type="term" value="F:single-stranded RNA binding"/>
    <property type="evidence" value="ECO:0007669"/>
    <property type="project" value="TreeGrafter"/>
</dbReference>
<evidence type="ECO:0000313" key="8">
    <source>
        <dbReference type="WBParaSite" id="L893_g32714.t1"/>
    </source>
</evidence>
<dbReference type="SUPFAM" id="SSF54928">
    <property type="entry name" value="RNA-binding domain, RBD"/>
    <property type="match status" value="1"/>
</dbReference>
<evidence type="ECO:0000259" key="6">
    <source>
        <dbReference type="PROSITE" id="PS50102"/>
    </source>
</evidence>
<dbReference type="GO" id="GO:0005654">
    <property type="term" value="C:nucleoplasm"/>
    <property type="evidence" value="ECO:0007669"/>
    <property type="project" value="UniProtKB-SubCell"/>
</dbReference>
<evidence type="ECO:0000256" key="5">
    <source>
        <dbReference type="SAM" id="MobiDB-lite"/>
    </source>
</evidence>
<sequence length="280" mass="32922">MSNKDERTVYVANLHERCTKEILEEMFVQLSPVESIYMPEEGHRFALIVLDDEDSVPFCCDMLNEVCLYGTPIKVTPKAGSEQLKSYLARKKDNEPDQSYQGQNRRPQQPVTAQRTYERDRRSTSDRFSRSYEHHREDRYDDRQREDRQREDRPREDRYRAPQYRSSFGERATDFARSYPGNYSAPYTPHVLPPTRLVHSSSAEHLHRTGDSRGQDFNFQPYPGMTMAFRESPRGDSSQQQAPRAATYRSPGDRSRQDYDDRARRDGGGYRGRSEQGRRW</sequence>
<proteinExistence type="predicted"/>
<evidence type="ECO:0000256" key="4">
    <source>
        <dbReference type="PROSITE-ProRule" id="PRU00176"/>
    </source>
</evidence>
<feature type="compositionally biased region" description="Basic and acidic residues" evidence="5">
    <location>
        <begin position="202"/>
        <end position="214"/>
    </location>
</feature>
<dbReference type="InterPro" id="IPR052285">
    <property type="entry name" value="NEXT_complex_subunit"/>
</dbReference>
<protein>
    <submittedName>
        <fullName evidence="8">RRM domain-containing protein</fullName>
    </submittedName>
</protein>
<dbReference type="PROSITE" id="PS50102">
    <property type="entry name" value="RRM"/>
    <property type="match status" value="1"/>
</dbReference>
<organism evidence="7 8">
    <name type="scientific">Steinernema glaseri</name>
    <dbReference type="NCBI Taxonomy" id="37863"/>
    <lineage>
        <taxon>Eukaryota</taxon>
        <taxon>Metazoa</taxon>
        <taxon>Ecdysozoa</taxon>
        <taxon>Nematoda</taxon>
        <taxon>Chromadorea</taxon>
        <taxon>Rhabditida</taxon>
        <taxon>Tylenchina</taxon>
        <taxon>Panagrolaimomorpha</taxon>
        <taxon>Strongyloidoidea</taxon>
        <taxon>Steinernematidae</taxon>
        <taxon>Steinernema</taxon>
    </lineage>
</organism>
<dbReference type="InterPro" id="IPR000504">
    <property type="entry name" value="RRM_dom"/>
</dbReference>
<dbReference type="Gene3D" id="3.30.70.330">
    <property type="match status" value="1"/>
</dbReference>
<keyword evidence="7" id="KW-1185">Reference proteome</keyword>
<feature type="domain" description="RRM" evidence="6">
    <location>
        <begin position="7"/>
        <end position="80"/>
    </location>
</feature>
<keyword evidence="3" id="KW-0539">Nucleus</keyword>
<dbReference type="Pfam" id="PF00076">
    <property type="entry name" value="RRM_1"/>
    <property type="match status" value="1"/>
</dbReference>
<dbReference type="InterPro" id="IPR012677">
    <property type="entry name" value="Nucleotide-bd_a/b_plait_sf"/>
</dbReference>